<accession>A0A2R3Z721</accession>
<dbReference type="RefSeq" id="WP_107012802.1">
    <property type="nucleotide sequence ID" value="NZ_CP028136.1"/>
</dbReference>
<organism evidence="7 8">
    <name type="scientific">Christiangramia fulva</name>
    <dbReference type="NCBI Taxonomy" id="2126553"/>
    <lineage>
        <taxon>Bacteria</taxon>
        <taxon>Pseudomonadati</taxon>
        <taxon>Bacteroidota</taxon>
        <taxon>Flavobacteriia</taxon>
        <taxon>Flavobacteriales</taxon>
        <taxon>Flavobacteriaceae</taxon>
        <taxon>Christiangramia</taxon>
    </lineage>
</organism>
<name>A0A2R3Z721_9FLAO</name>
<keyword evidence="4" id="KW-0547">Nucleotide-binding</keyword>
<evidence type="ECO:0000256" key="3">
    <source>
        <dbReference type="ARBA" id="ARBA00022722"/>
    </source>
</evidence>
<dbReference type="Gene3D" id="1.20.120.580">
    <property type="entry name" value="bsu32300-like"/>
    <property type="match status" value="1"/>
</dbReference>
<gene>
    <name evidence="7" type="ORF">C7S20_12615</name>
</gene>
<dbReference type="InterPro" id="IPR037038">
    <property type="entry name" value="HepT-like_sf"/>
</dbReference>
<dbReference type="PANTHER" id="PTHR34139:SF1">
    <property type="entry name" value="RNASE MJ1380-RELATED"/>
    <property type="match status" value="1"/>
</dbReference>
<evidence type="ECO:0000256" key="6">
    <source>
        <dbReference type="ARBA" id="ARBA00024207"/>
    </source>
</evidence>
<dbReference type="AlphaFoldDB" id="A0A2R3Z721"/>
<dbReference type="GO" id="GO:0000166">
    <property type="term" value="F:nucleotide binding"/>
    <property type="evidence" value="ECO:0007669"/>
    <property type="project" value="UniProtKB-KW"/>
</dbReference>
<evidence type="ECO:0000256" key="5">
    <source>
        <dbReference type="ARBA" id="ARBA00022801"/>
    </source>
</evidence>
<dbReference type="KEGG" id="grs:C7S20_12615"/>
<evidence type="ECO:0000256" key="2">
    <source>
        <dbReference type="ARBA" id="ARBA00022649"/>
    </source>
</evidence>
<keyword evidence="2" id="KW-1277">Toxin-antitoxin system</keyword>
<reference evidence="8" key="1">
    <citation type="submission" date="2018-03" db="EMBL/GenBank/DDBJ databases">
        <title>Gramella fulva sp. nov., isolated from a dry surface of tidal flat.</title>
        <authorList>
            <person name="Hwang S.H."/>
            <person name="Hwang W.M."/>
            <person name="Kang K."/>
            <person name="Ahn T.-Y."/>
        </authorList>
    </citation>
    <scope>NUCLEOTIDE SEQUENCE [LARGE SCALE GENOMIC DNA]</scope>
    <source>
        <strain evidence="8">SH35</strain>
    </source>
</reference>
<dbReference type="Pfam" id="PF01934">
    <property type="entry name" value="HepT-like"/>
    <property type="match status" value="1"/>
</dbReference>
<dbReference type="GO" id="GO:0110001">
    <property type="term" value="C:toxin-antitoxin complex"/>
    <property type="evidence" value="ECO:0007669"/>
    <property type="project" value="InterPro"/>
</dbReference>
<comment type="similarity">
    <text evidence="6">Belongs to the HepT RNase toxin family.</text>
</comment>
<keyword evidence="5" id="KW-0378">Hydrolase</keyword>
<dbReference type="InterPro" id="IPR051813">
    <property type="entry name" value="HepT_RNase_toxin"/>
</dbReference>
<dbReference type="PANTHER" id="PTHR34139">
    <property type="entry name" value="UPF0331 PROTEIN MJ0127"/>
    <property type="match status" value="1"/>
</dbReference>
<dbReference type="Proteomes" id="UP000241507">
    <property type="component" value="Chromosome"/>
</dbReference>
<evidence type="ECO:0000313" key="7">
    <source>
        <dbReference type="EMBL" id="AVR46028.1"/>
    </source>
</evidence>
<proteinExistence type="inferred from homology"/>
<evidence type="ECO:0008006" key="9">
    <source>
        <dbReference type="Google" id="ProtNLM"/>
    </source>
</evidence>
<protein>
    <recommendedName>
        <fullName evidence="9">DUF86 domain-containing protein</fullName>
    </recommendedName>
</protein>
<keyword evidence="8" id="KW-1185">Reference proteome</keyword>
<dbReference type="GO" id="GO:0004540">
    <property type="term" value="F:RNA nuclease activity"/>
    <property type="evidence" value="ECO:0007669"/>
    <property type="project" value="InterPro"/>
</dbReference>
<dbReference type="EMBL" id="CP028136">
    <property type="protein sequence ID" value="AVR46028.1"/>
    <property type="molecule type" value="Genomic_DNA"/>
</dbReference>
<evidence type="ECO:0000313" key="8">
    <source>
        <dbReference type="Proteomes" id="UP000241507"/>
    </source>
</evidence>
<dbReference type="GO" id="GO:0016787">
    <property type="term" value="F:hydrolase activity"/>
    <property type="evidence" value="ECO:0007669"/>
    <property type="project" value="UniProtKB-KW"/>
</dbReference>
<evidence type="ECO:0000256" key="1">
    <source>
        <dbReference type="ARBA" id="ARBA00022553"/>
    </source>
</evidence>
<keyword evidence="3" id="KW-0540">Nuclease</keyword>
<keyword evidence="1" id="KW-0597">Phosphoprotein</keyword>
<sequence length="111" mass="12827">MTEKGKKYLSDILIAIDLIENFIADTPDFNLYQNDLKTQSAVERQLAIIGEALNKLKQIESNLSIQNDKQIIGFRNRLVHAYDSIDNAIVWVIVKRHLLEFKKEIQILSND</sequence>
<dbReference type="OrthoDB" id="955324at2"/>
<dbReference type="InterPro" id="IPR008201">
    <property type="entry name" value="HepT-like"/>
</dbReference>
<evidence type="ECO:0000256" key="4">
    <source>
        <dbReference type="ARBA" id="ARBA00022741"/>
    </source>
</evidence>